<dbReference type="SUPFAM" id="SSF117074">
    <property type="entry name" value="Hypothetical protein PA1324"/>
    <property type="match status" value="1"/>
</dbReference>
<dbReference type="AlphaFoldDB" id="A0A330M2X0"/>
<proteinExistence type="predicted"/>
<dbReference type="Proteomes" id="UP000250123">
    <property type="component" value="Chromosome SHEWBE"/>
</dbReference>
<dbReference type="OrthoDB" id="121544at2"/>
<dbReference type="EMBL" id="LS483452">
    <property type="protein sequence ID" value="SQH76552.1"/>
    <property type="molecule type" value="Genomic_DNA"/>
</dbReference>
<accession>A0A330M2X0</accession>
<dbReference type="RefSeq" id="WP_112352705.1">
    <property type="nucleotide sequence ID" value="NZ_LS483452.1"/>
</dbReference>
<gene>
    <name evidence="1" type="ORF">SHEWBE_2589</name>
</gene>
<evidence type="ECO:0000313" key="2">
    <source>
        <dbReference type="Proteomes" id="UP000250123"/>
    </source>
</evidence>
<evidence type="ECO:0000313" key="1">
    <source>
        <dbReference type="EMBL" id="SQH76552.1"/>
    </source>
</evidence>
<organism evidence="1 2">
    <name type="scientific">Shewanella benthica</name>
    <dbReference type="NCBI Taxonomy" id="43661"/>
    <lineage>
        <taxon>Bacteria</taxon>
        <taxon>Pseudomonadati</taxon>
        <taxon>Pseudomonadota</taxon>
        <taxon>Gammaproteobacteria</taxon>
        <taxon>Alteromonadales</taxon>
        <taxon>Shewanellaceae</taxon>
        <taxon>Shewanella</taxon>
    </lineage>
</organism>
<protein>
    <recommendedName>
        <fullName evidence="3">Carboxypeptidase regulatory-like domain-containing protein</fullName>
    </recommendedName>
</protein>
<evidence type="ECO:0008006" key="3">
    <source>
        <dbReference type="Google" id="ProtNLM"/>
    </source>
</evidence>
<reference evidence="2" key="1">
    <citation type="submission" date="2018-06" db="EMBL/GenBank/DDBJ databases">
        <authorList>
            <person name="Cea G.-C."/>
            <person name="William W."/>
        </authorList>
    </citation>
    <scope>NUCLEOTIDE SEQUENCE [LARGE SCALE GENOMIC DNA]</scope>
    <source>
        <strain evidence="2">DB21MT-2</strain>
    </source>
</reference>
<name>A0A330M2X0_9GAMM</name>
<dbReference type="KEGG" id="sbk:SHEWBE_2589"/>
<sequence length="108" mass="12359">MSLRLAITVNPHPGNIQEILYPVLYTAELEGNVMRLYAGKILPATGMLVTIRNQALNREYKTRVEYDGVYIFDRVIPGRYQIFIEDKLTADLVLQPGDYLELETITLD</sequence>